<evidence type="ECO:0000313" key="4">
    <source>
        <dbReference type="Proteomes" id="UP001056649"/>
    </source>
</evidence>
<keyword evidence="3" id="KW-0223">Dioxygenase</keyword>
<feature type="domain" description="TauD/TfdA-like" evidence="2">
    <location>
        <begin position="76"/>
        <end position="285"/>
    </location>
</feature>
<gene>
    <name evidence="3" type="ORF">L0Y14_03970</name>
</gene>
<evidence type="ECO:0000256" key="1">
    <source>
        <dbReference type="ARBA" id="ARBA00023002"/>
    </source>
</evidence>
<name>A0A9J6ZZT3_9GAMM</name>
<dbReference type="SUPFAM" id="SSF51197">
    <property type="entry name" value="Clavaminate synthase-like"/>
    <property type="match status" value="1"/>
</dbReference>
<dbReference type="RefSeq" id="WP_006474595.1">
    <property type="nucleotide sequence ID" value="NZ_CP090569.1"/>
</dbReference>
<organism evidence="3 4">
    <name type="scientific">Candidatus Endoriftia persephonae</name>
    <dbReference type="NCBI Taxonomy" id="393765"/>
    <lineage>
        <taxon>Bacteria</taxon>
        <taxon>Pseudomonadati</taxon>
        <taxon>Pseudomonadota</taxon>
        <taxon>Gammaproteobacteria</taxon>
        <taxon>Chromatiales</taxon>
        <taxon>Sedimenticolaceae</taxon>
        <taxon>Candidatus Endoriftia</taxon>
    </lineage>
</organism>
<keyword evidence="4" id="KW-1185">Reference proteome</keyword>
<dbReference type="Pfam" id="PF02668">
    <property type="entry name" value="TauD"/>
    <property type="match status" value="1"/>
</dbReference>
<dbReference type="InterPro" id="IPR003819">
    <property type="entry name" value="TauD/TfdA-like"/>
</dbReference>
<protein>
    <submittedName>
        <fullName evidence="3">TauD/TfdA family dioxygenase</fullName>
    </submittedName>
</protein>
<proteinExistence type="predicted"/>
<dbReference type="EMBL" id="CP090569">
    <property type="protein sequence ID" value="USF88403.1"/>
    <property type="molecule type" value="Genomic_DNA"/>
</dbReference>
<accession>A0A9J6ZZT3</accession>
<reference evidence="3" key="1">
    <citation type="journal article" date="2022" name="Mol. Ecol. Resour.">
        <title>The complete and closed genome of the facultative generalist Candidatus Endoriftia persephone from deep-sea hydrothermal vents.</title>
        <authorList>
            <person name="de Oliveira A.L."/>
            <person name="Srivastava A."/>
            <person name="Espada-Hinojosa S."/>
            <person name="Bright M."/>
        </authorList>
    </citation>
    <scope>NUCLEOTIDE SEQUENCE</scope>
    <source>
        <strain evidence="3">Tica-EPR-9o50.N</strain>
    </source>
</reference>
<dbReference type="Proteomes" id="UP001056649">
    <property type="component" value="Chromosome"/>
</dbReference>
<sequence>MNNTPFDLDNDTAYQAWREQKLADAPQELGDLVVEIDDPRTLSTAEHDALMQRCRKANMAIYVSKLGDISGTDIPRGFGSHFGLEHLDHNRGAEEDAVTALTVQDDALHSPYIPYSNRAIHWHTDGYYNRLDLQDHALLLHCVRPAMSGGENALMDHEIAYLLMRDANPDYVRALMQEDAMMIPKNVVDGMELRPDRTGPVFMVAADGHLHMRYTMRRRNVAWKDDPLVKEAVSWLENLLNGDSPYIYRGTLQSGWGLLSNNVLHDRSGFEDDDDPAKKRLLYRARYFDRIR</sequence>
<dbReference type="KEGG" id="eps:L0Y14_03970"/>
<dbReference type="Gene3D" id="3.60.130.10">
    <property type="entry name" value="Clavaminate synthase-like"/>
    <property type="match status" value="1"/>
</dbReference>
<dbReference type="InterPro" id="IPR042098">
    <property type="entry name" value="TauD-like_sf"/>
</dbReference>
<evidence type="ECO:0000313" key="3">
    <source>
        <dbReference type="EMBL" id="USF88403.1"/>
    </source>
</evidence>
<keyword evidence="1" id="KW-0560">Oxidoreductase</keyword>
<dbReference type="AlphaFoldDB" id="A0A9J6ZZT3"/>
<dbReference type="GO" id="GO:0016706">
    <property type="term" value="F:2-oxoglutarate-dependent dioxygenase activity"/>
    <property type="evidence" value="ECO:0007669"/>
    <property type="project" value="UniProtKB-ARBA"/>
</dbReference>
<evidence type="ECO:0000259" key="2">
    <source>
        <dbReference type="Pfam" id="PF02668"/>
    </source>
</evidence>